<keyword evidence="4" id="KW-1185">Reference proteome</keyword>
<organism evidence="2 4">
    <name type="scientific">Rotaria magnacalcarata</name>
    <dbReference type="NCBI Taxonomy" id="392030"/>
    <lineage>
        <taxon>Eukaryota</taxon>
        <taxon>Metazoa</taxon>
        <taxon>Spiralia</taxon>
        <taxon>Gnathifera</taxon>
        <taxon>Rotifera</taxon>
        <taxon>Eurotatoria</taxon>
        <taxon>Bdelloidea</taxon>
        <taxon>Philodinida</taxon>
        <taxon>Philodinidae</taxon>
        <taxon>Rotaria</taxon>
    </lineage>
</organism>
<gene>
    <name evidence="2" type="ORF">OVN521_LOCUS25288</name>
    <name evidence="3" type="ORF">UXM345_LOCUS27660</name>
</gene>
<feature type="non-terminal residue" evidence="2">
    <location>
        <position position="1"/>
    </location>
</feature>
<dbReference type="AlphaFoldDB" id="A0A820A764"/>
<reference evidence="2" key="1">
    <citation type="submission" date="2021-02" db="EMBL/GenBank/DDBJ databases">
        <authorList>
            <person name="Nowell W R."/>
        </authorList>
    </citation>
    <scope>NUCLEOTIDE SEQUENCE</scope>
</reference>
<dbReference type="Proteomes" id="UP000663866">
    <property type="component" value="Unassembled WGS sequence"/>
</dbReference>
<feature type="compositionally biased region" description="Low complexity" evidence="1">
    <location>
        <begin position="184"/>
        <end position="195"/>
    </location>
</feature>
<evidence type="ECO:0000256" key="1">
    <source>
        <dbReference type="SAM" id="MobiDB-lite"/>
    </source>
</evidence>
<evidence type="ECO:0000313" key="3">
    <source>
        <dbReference type="EMBL" id="CAF4194956.1"/>
    </source>
</evidence>
<feature type="region of interest" description="Disordered" evidence="1">
    <location>
        <begin position="151"/>
        <end position="213"/>
    </location>
</feature>
<comment type="caution">
    <text evidence="2">The sequence shown here is derived from an EMBL/GenBank/DDBJ whole genome shotgun (WGS) entry which is preliminary data.</text>
</comment>
<evidence type="ECO:0000313" key="2">
    <source>
        <dbReference type="EMBL" id="CAF4181219.1"/>
    </source>
</evidence>
<dbReference type="EMBL" id="CAJOBF010006049">
    <property type="protein sequence ID" value="CAF4194956.1"/>
    <property type="molecule type" value="Genomic_DNA"/>
</dbReference>
<feature type="compositionally biased region" description="Polar residues" evidence="1">
    <location>
        <begin position="196"/>
        <end position="205"/>
    </location>
</feature>
<accession>A0A820A764</accession>
<proteinExistence type="predicted"/>
<evidence type="ECO:0000313" key="4">
    <source>
        <dbReference type="Proteomes" id="UP000663866"/>
    </source>
</evidence>
<dbReference type="Proteomes" id="UP000663842">
    <property type="component" value="Unassembled WGS sequence"/>
</dbReference>
<sequence length="213" mass="23621">MSFSDFASVMRNAKDDVDALSKIEIEQSQKTRATAAAVNEAIRNHAPTAVVDRDPPPPRTEQFLAVVANTNAQAKCPRGEEQVKKCAREESDNNRNSHPDLAVRTDEALNKSLDGVTMDNLYLNNILFLRTNCISLIIAQASDLSRTRSELLPPKKKSNAVHMEPQCSDQGEPMMIQSRGSIENSCMKNNSMKSNTTKPTQQQSTNDDDEDEK</sequence>
<name>A0A820A764_9BILA</name>
<protein>
    <submittedName>
        <fullName evidence="2">Uncharacterized protein</fullName>
    </submittedName>
</protein>
<dbReference type="EMBL" id="CAJOBG010006255">
    <property type="protein sequence ID" value="CAF4181219.1"/>
    <property type="molecule type" value="Genomic_DNA"/>
</dbReference>